<dbReference type="PANTHER" id="PTHR12210">
    <property type="entry name" value="DULLARD PROTEIN PHOSPHATASE"/>
    <property type="match status" value="1"/>
</dbReference>
<comment type="similarity">
    <text evidence="1">Belongs to the TIM50 family.</text>
</comment>
<evidence type="ECO:0000313" key="5">
    <source>
        <dbReference type="Proteomes" id="UP001187192"/>
    </source>
</evidence>
<keyword evidence="5" id="KW-1185">Reference proteome</keyword>
<keyword evidence="1" id="KW-0811">Translocation</keyword>
<protein>
    <recommendedName>
        <fullName evidence="1">Mitochondrial import inner membrane translocase subunit TIM50</fullName>
    </recommendedName>
</protein>
<name>A0AA88DCF5_FICCA</name>
<keyword evidence="1" id="KW-0813">Transport</keyword>
<comment type="function">
    <text evidence="1">Essential component of the TIM23 complex, a complex that mediates the translocation of transit peptide-containing proteins across the mitochondrial inner membrane.</text>
</comment>
<gene>
    <name evidence="4" type="ORF">TIFTF001_023443</name>
</gene>
<comment type="subunit">
    <text evidence="1">Component of the TIM23 complex.</text>
</comment>
<dbReference type="Proteomes" id="UP001187192">
    <property type="component" value="Unassembled WGS sequence"/>
</dbReference>
<evidence type="ECO:0000256" key="1">
    <source>
        <dbReference type="RuleBase" id="RU365079"/>
    </source>
</evidence>
<dbReference type="Gene3D" id="3.40.50.1000">
    <property type="entry name" value="HAD superfamily/HAD-like"/>
    <property type="match status" value="1"/>
</dbReference>
<feature type="region of interest" description="Disordered" evidence="2">
    <location>
        <begin position="1"/>
        <end position="30"/>
    </location>
</feature>
<dbReference type="Pfam" id="PF03031">
    <property type="entry name" value="NIF"/>
    <property type="match status" value="1"/>
</dbReference>
<organism evidence="4 5">
    <name type="scientific">Ficus carica</name>
    <name type="common">Common fig</name>
    <dbReference type="NCBI Taxonomy" id="3494"/>
    <lineage>
        <taxon>Eukaryota</taxon>
        <taxon>Viridiplantae</taxon>
        <taxon>Streptophyta</taxon>
        <taxon>Embryophyta</taxon>
        <taxon>Tracheophyta</taxon>
        <taxon>Spermatophyta</taxon>
        <taxon>Magnoliopsida</taxon>
        <taxon>eudicotyledons</taxon>
        <taxon>Gunneridae</taxon>
        <taxon>Pentapetalae</taxon>
        <taxon>rosids</taxon>
        <taxon>fabids</taxon>
        <taxon>Rosales</taxon>
        <taxon>Moraceae</taxon>
        <taxon>Ficeae</taxon>
        <taxon>Ficus</taxon>
    </lineage>
</organism>
<keyword evidence="1" id="KW-0496">Mitochondrion</keyword>
<comment type="subcellular location">
    <subcellularLocation>
        <location evidence="1">Mitochondrion inner membrane</location>
        <topology evidence="1">Single-pass membrane protein</topology>
    </subcellularLocation>
</comment>
<dbReference type="GO" id="GO:0005744">
    <property type="term" value="C:TIM23 mitochondrial import inner membrane translocase complex"/>
    <property type="evidence" value="ECO:0007669"/>
    <property type="project" value="UniProtKB-UniRule"/>
</dbReference>
<feature type="compositionally biased region" description="Basic residues" evidence="2">
    <location>
        <begin position="146"/>
        <end position="155"/>
    </location>
</feature>
<evidence type="ECO:0000259" key="3">
    <source>
        <dbReference type="PROSITE" id="PS50969"/>
    </source>
</evidence>
<dbReference type="AlphaFoldDB" id="A0AA88DCF5"/>
<feature type="compositionally biased region" description="Polar residues" evidence="2">
    <location>
        <begin position="14"/>
        <end position="30"/>
    </location>
</feature>
<dbReference type="InterPro" id="IPR036412">
    <property type="entry name" value="HAD-like_sf"/>
</dbReference>
<feature type="compositionally biased region" description="Basic and acidic residues" evidence="2">
    <location>
        <begin position="1"/>
        <end position="13"/>
    </location>
</feature>
<dbReference type="InterPro" id="IPR004274">
    <property type="entry name" value="FCP1_dom"/>
</dbReference>
<dbReference type="EMBL" id="BTGU01000050">
    <property type="protein sequence ID" value="GMN54308.1"/>
    <property type="molecule type" value="Genomic_DNA"/>
</dbReference>
<dbReference type="FunFam" id="3.40.50.1000:FF:000257">
    <property type="entry name" value="Haloacid dehalogenase-like hydrolase (HAD) superfamily protein"/>
    <property type="match status" value="1"/>
</dbReference>
<feature type="domain" description="FCP1 homology" evidence="3">
    <location>
        <begin position="280"/>
        <end position="461"/>
    </location>
</feature>
<dbReference type="PROSITE" id="PS50969">
    <property type="entry name" value="FCP1"/>
    <property type="match status" value="1"/>
</dbReference>
<feature type="region of interest" description="Disordered" evidence="2">
    <location>
        <begin position="140"/>
        <end position="174"/>
    </location>
</feature>
<evidence type="ECO:0000313" key="4">
    <source>
        <dbReference type="EMBL" id="GMN54308.1"/>
    </source>
</evidence>
<sequence>MNRETIRKQKNEEMGQNDNENNNKVLDGTVQPSLKLSVGIEPEVEPLYARSSISHEMGEKDEKKFSVLEIDDTAHALQQNVGTPSQGDFVAEVAGLISTGVNETCPTSEEQSGLSNGVDNGLIKKRGGYTEVCDVPESREVETSKWRKKSHHTNGKKFSDLGDISQPVEDKVDNDTSSPCLVVENTSVSLDNKFEKTCSRIGVVSEQVTDILTEKDSDNHLDNSSDILKLDSVKIDITREEAPPSTNNGQVEDLVHLDATVNKGDSSQMPNTLPERSLVVRSKKKLLILDVNGILVEFVSQVPRQYRPHIRISKKGVFKRPYCDDFLQFCFERFNVAVWSSRMKINVDKVVNFLFDQTRDKLLFCWDQSHCTPTGLNTLENNSKPLVLKELRKVWEKVEPDLPFERGEYDETNTLLLDDSPYKALRNPANTAVFPFPYRFENRRDNSLGPGGDLRTYLEGLSMADNVKEYVEQNPFGQGAITKLHKQWNFYCNIVAAADEPVAAK</sequence>
<dbReference type="SMART" id="SM00577">
    <property type="entry name" value="CPDc"/>
    <property type="match status" value="1"/>
</dbReference>
<dbReference type="SUPFAM" id="SSF56784">
    <property type="entry name" value="HAD-like"/>
    <property type="match status" value="1"/>
</dbReference>
<keyword evidence="1" id="KW-0809">Transit peptide</keyword>
<dbReference type="GO" id="GO:0015031">
    <property type="term" value="P:protein transport"/>
    <property type="evidence" value="ECO:0007669"/>
    <property type="project" value="UniProtKB-KW"/>
</dbReference>
<dbReference type="InterPro" id="IPR023214">
    <property type="entry name" value="HAD_sf"/>
</dbReference>
<dbReference type="InterPro" id="IPR050365">
    <property type="entry name" value="TIM50"/>
</dbReference>
<reference evidence="4" key="1">
    <citation type="submission" date="2023-07" db="EMBL/GenBank/DDBJ databases">
        <title>draft genome sequence of fig (Ficus carica).</title>
        <authorList>
            <person name="Takahashi T."/>
            <person name="Nishimura K."/>
        </authorList>
    </citation>
    <scope>NUCLEOTIDE SEQUENCE</scope>
</reference>
<proteinExistence type="inferred from homology"/>
<evidence type="ECO:0000256" key="2">
    <source>
        <dbReference type="SAM" id="MobiDB-lite"/>
    </source>
</evidence>
<comment type="caution">
    <text evidence="4">The sequence shown here is derived from an EMBL/GenBank/DDBJ whole genome shotgun (WGS) entry which is preliminary data.</text>
</comment>
<accession>A0AA88DCF5</accession>
<keyword evidence="1" id="KW-0653">Protein transport</keyword>